<evidence type="ECO:0000256" key="1">
    <source>
        <dbReference type="ARBA" id="ARBA00004123"/>
    </source>
</evidence>
<dbReference type="PANTHER" id="PTHR12596:SF2">
    <property type="entry name" value="EXPORTIN-7 ISOFORM X1"/>
    <property type="match status" value="1"/>
</dbReference>
<evidence type="ECO:0000256" key="3">
    <source>
        <dbReference type="ARBA" id="ARBA00009466"/>
    </source>
</evidence>
<dbReference type="GO" id="GO:0005049">
    <property type="term" value="F:nuclear export signal receptor activity"/>
    <property type="evidence" value="ECO:0007669"/>
    <property type="project" value="InterPro"/>
</dbReference>
<dbReference type="PANTHER" id="PTHR12596">
    <property type="entry name" value="EXPORTIN 4,7-RELATED"/>
    <property type="match status" value="1"/>
</dbReference>
<keyword evidence="5" id="KW-0963">Cytoplasm</keyword>
<evidence type="ECO:0000256" key="2">
    <source>
        <dbReference type="ARBA" id="ARBA00004496"/>
    </source>
</evidence>
<comment type="subcellular location">
    <subcellularLocation>
        <location evidence="2">Cytoplasm</location>
    </subcellularLocation>
    <subcellularLocation>
        <location evidence="1">Nucleus</location>
    </subcellularLocation>
</comment>
<dbReference type="InterPro" id="IPR044189">
    <property type="entry name" value="XPO4/7-like"/>
</dbReference>
<name>A0A9K3GJ72_9EUKA</name>
<dbReference type="SUPFAM" id="SSF48371">
    <property type="entry name" value="ARM repeat"/>
    <property type="match status" value="1"/>
</dbReference>
<evidence type="ECO:0000256" key="4">
    <source>
        <dbReference type="ARBA" id="ARBA00022448"/>
    </source>
</evidence>
<evidence type="ECO:0000313" key="8">
    <source>
        <dbReference type="EMBL" id="GIQ84176.1"/>
    </source>
</evidence>
<keyword evidence="6" id="KW-0653">Protein transport</keyword>
<comment type="caution">
    <text evidence="8">The sequence shown here is derived from an EMBL/GenBank/DDBJ whole genome shotgun (WGS) entry which is preliminary data.</text>
</comment>
<dbReference type="GO" id="GO:0005737">
    <property type="term" value="C:cytoplasm"/>
    <property type="evidence" value="ECO:0007669"/>
    <property type="project" value="UniProtKB-SubCell"/>
</dbReference>
<accession>A0A9K3GJ72</accession>
<dbReference type="AlphaFoldDB" id="A0A9K3GJ72"/>
<dbReference type="Proteomes" id="UP000265618">
    <property type="component" value="Unassembled WGS sequence"/>
</dbReference>
<dbReference type="Gene3D" id="1.25.10.10">
    <property type="entry name" value="Leucine-rich Repeat Variant"/>
    <property type="match status" value="1"/>
</dbReference>
<sequence length="282" mass="30874">MAATIAQFEALALTALTSGDPVERPKAEAEISRIFNSIGVSDQLNLIHDVLKQSQSEYSIFVAAQQLNRILAASPPSVDSAVQTCKVLVDLLDERGSVMPDMAVRVIIHSFCGFVKQYWFESFYFRDCFTSLHRLSEDKEPARILLGLRIMTAFVGEFSTRRRLPLVRNRKVIVSFRDTSLLSILKSGISILKNLSQGNLAGAAPDVRFKLTEGALALVSESLFFDFSGISTGTTDDAVPIEVPASWQKVICPPDMPTATGVAGSPTDSKGMEGVWREGVLW</sequence>
<evidence type="ECO:0000256" key="7">
    <source>
        <dbReference type="ARBA" id="ARBA00023242"/>
    </source>
</evidence>
<dbReference type="EMBL" id="BDIP01001337">
    <property type="protein sequence ID" value="GIQ84176.1"/>
    <property type="molecule type" value="Genomic_DNA"/>
</dbReference>
<dbReference type="GO" id="GO:0006611">
    <property type="term" value="P:protein export from nucleus"/>
    <property type="evidence" value="ECO:0007669"/>
    <property type="project" value="TreeGrafter"/>
</dbReference>
<protein>
    <submittedName>
        <fullName evidence="8">Uncharacterized protein</fullName>
    </submittedName>
</protein>
<reference evidence="8 9" key="1">
    <citation type="journal article" date="2018" name="PLoS ONE">
        <title>The draft genome of Kipferlia bialata reveals reductive genome evolution in fornicate parasites.</title>
        <authorList>
            <person name="Tanifuji G."/>
            <person name="Takabayashi S."/>
            <person name="Kume K."/>
            <person name="Takagi M."/>
            <person name="Nakayama T."/>
            <person name="Kamikawa R."/>
            <person name="Inagaki Y."/>
            <person name="Hashimoto T."/>
        </authorList>
    </citation>
    <scope>NUCLEOTIDE SEQUENCE [LARGE SCALE GENOMIC DNA]</scope>
    <source>
        <strain evidence="8">NY0173</strain>
    </source>
</reference>
<evidence type="ECO:0000256" key="6">
    <source>
        <dbReference type="ARBA" id="ARBA00022927"/>
    </source>
</evidence>
<dbReference type="InterPro" id="IPR011989">
    <property type="entry name" value="ARM-like"/>
</dbReference>
<evidence type="ECO:0000256" key="5">
    <source>
        <dbReference type="ARBA" id="ARBA00022490"/>
    </source>
</evidence>
<keyword evidence="4" id="KW-0813">Transport</keyword>
<proteinExistence type="inferred from homology"/>
<organism evidence="8 9">
    <name type="scientific">Kipferlia bialata</name>
    <dbReference type="NCBI Taxonomy" id="797122"/>
    <lineage>
        <taxon>Eukaryota</taxon>
        <taxon>Metamonada</taxon>
        <taxon>Carpediemonas-like organisms</taxon>
        <taxon>Kipferlia</taxon>
    </lineage>
</organism>
<evidence type="ECO:0000313" key="9">
    <source>
        <dbReference type="Proteomes" id="UP000265618"/>
    </source>
</evidence>
<gene>
    <name evidence="8" type="ORF">KIPB_005621</name>
</gene>
<dbReference type="InterPro" id="IPR016024">
    <property type="entry name" value="ARM-type_fold"/>
</dbReference>
<keyword evidence="9" id="KW-1185">Reference proteome</keyword>
<keyword evidence="7" id="KW-0539">Nucleus</keyword>
<comment type="similarity">
    <text evidence="3">Belongs to the exportin family.</text>
</comment>
<dbReference type="GO" id="GO:0005643">
    <property type="term" value="C:nuclear pore"/>
    <property type="evidence" value="ECO:0007669"/>
    <property type="project" value="TreeGrafter"/>
</dbReference>